<dbReference type="Proteomes" id="UP000033649">
    <property type="component" value="Unassembled WGS sequence"/>
</dbReference>
<dbReference type="OrthoDB" id="7951090at2"/>
<reference evidence="1 2" key="1">
    <citation type="submission" date="2015-03" db="EMBL/GenBank/DDBJ databases">
        <authorList>
            <person name="Hassan Y."/>
            <person name="Lepp D."/>
            <person name="Li X.-Z."/>
            <person name="Zhou T."/>
        </authorList>
    </citation>
    <scope>NUCLEOTIDE SEQUENCE [LARGE SCALE GENOMIC DNA]</scope>
    <source>
        <strain evidence="1 2">IPL18</strain>
    </source>
</reference>
<organism evidence="1 2">
    <name type="scientific">Devosia chinhatensis</name>
    <dbReference type="NCBI Taxonomy" id="429727"/>
    <lineage>
        <taxon>Bacteria</taxon>
        <taxon>Pseudomonadati</taxon>
        <taxon>Pseudomonadota</taxon>
        <taxon>Alphaproteobacteria</taxon>
        <taxon>Hyphomicrobiales</taxon>
        <taxon>Devosiaceae</taxon>
        <taxon>Devosia</taxon>
    </lineage>
</organism>
<dbReference type="AlphaFoldDB" id="A0A0F5FFW9"/>
<proteinExistence type="predicted"/>
<comment type="caution">
    <text evidence="1">The sequence shown here is derived from an EMBL/GenBank/DDBJ whole genome shotgun (WGS) entry which is preliminary data.</text>
</comment>
<evidence type="ECO:0000313" key="2">
    <source>
        <dbReference type="Proteomes" id="UP000033649"/>
    </source>
</evidence>
<dbReference type="PATRIC" id="fig|429727.3.peg.2755"/>
<accession>A0A0F5FFW9</accession>
<keyword evidence="2" id="KW-1185">Reference proteome</keyword>
<sequence>MDIDLSMQMLAARTAATSNSLQVAIVKKSHEMQTELLETLMQTALSAPPPGQGTKVDKLA</sequence>
<protein>
    <recommendedName>
        <fullName evidence="3">Motility protein</fullName>
    </recommendedName>
</protein>
<name>A0A0F5FFW9_9HYPH</name>
<dbReference type="EMBL" id="JZEY01000061">
    <property type="protein sequence ID" value="KKB07678.1"/>
    <property type="molecule type" value="Genomic_DNA"/>
</dbReference>
<evidence type="ECO:0000313" key="1">
    <source>
        <dbReference type="EMBL" id="KKB07678.1"/>
    </source>
</evidence>
<gene>
    <name evidence="1" type="ORF">VE26_13445</name>
</gene>
<dbReference type="RefSeq" id="WP_046105708.1">
    <property type="nucleotide sequence ID" value="NZ_JZEY01000061.1"/>
</dbReference>
<dbReference type="STRING" id="429727.VE26_13445"/>
<evidence type="ECO:0008006" key="3">
    <source>
        <dbReference type="Google" id="ProtNLM"/>
    </source>
</evidence>